<keyword evidence="2 4" id="KW-0255">Endonuclease</keyword>
<keyword evidence="3 4" id="KW-0378">Hydrolase</keyword>
<dbReference type="InterPro" id="IPR008226">
    <property type="entry name" value="Mini3_fam"/>
</dbReference>
<dbReference type="PANTHER" id="PTHR34276">
    <property type="entry name" value="MINI-RIBONUCLEASE 3"/>
    <property type="match status" value="1"/>
</dbReference>
<comment type="caution">
    <text evidence="6">The sequence shown here is derived from an EMBL/GenBank/DDBJ whole genome shotgun (WGS) entry which is preliminary data.</text>
</comment>
<organism evidence="6 7">
    <name type="scientific">Phocicoccus pinnipedialis</name>
    <dbReference type="NCBI Taxonomy" id="110845"/>
    <lineage>
        <taxon>Bacteria</taxon>
        <taxon>Bacillati</taxon>
        <taxon>Bacillota</taxon>
        <taxon>Bacilli</taxon>
        <taxon>Bacillales</taxon>
        <taxon>Salinicoccaceae</taxon>
        <taxon>Phocicoccus</taxon>
    </lineage>
</organism>
<gene>
    <name evidence="4 6" type="primary">mrnC</name>
    <name evidence="6" type="ORF">JEOPIN946_00183</name>
</gene>
<evidence type="ECO:0000256" key="4">
    <source>
        <dbReference type="HAMAP-Rule" id="MF_01468"/>
    </source>
</evidence>
<keyword evidence="4" id="KW-0963">Cytoplasm</keyword>
<dbReference type="EMBL" id="CAJEWB010000004">
    <property type="protein sequence ID" value="CAD2071985.1"/>
    <property type="molecule type" value="Genomic_DNA"/>
</dbReference>
<sequence length="126" mass="14149">MGNIDVHDLTKAYLGDAVYGTYIRRNIIEETPTIRADVAHREANALVSAKGQSHALLTLREAGFITEEEWDIARKARNKSSATRAKNASIKEYRNATGMEALIGELYLSGKHERIEEIMKEIYKLG</sequence>
<comment type="subunit">
    <text evidence="4">Homodimer.</text>
</comment>
<dbReference type="RefSeq" id="WP_235963072.1">
    <property type="nucleotide sequence ID" value="NZ_CAJEWB010000004.1"/>
</dbReference>
<evidence type="ECO:0000256" key="2">
    <source>
        <dbReference type="ARBA" id="ARBA00022759"/>
    </source>
</evidence>
<keyword evidence="4" id="KW-0694">RNA-binding</keyword>
<dbReference type="InterPro" id="IPR000999">
    <property type="entry name" value="RNase_III_dom"/>
</dbReference>
<dbReference type="GO" id="GO:0006364">
    <property type="term" value="P:rRNA processing"/>
    <property type="evidence" value="ECO:0007669"/>
    <property type="project" value="UniProtKB-UniRule"/>
</dbReference>
<comment type="function">
    <text evidence="4">Involved in correct processing of both the 5' and 3' ends of 23S rRNA precursor. Processes 30S rRNA precursor transcript even in absence of ribonuclease 3 (Rnc); Rnc processes 30S rRNA into smaller rRNA precursors.</text>
</comment>
<keyword evidence="4" id="KW-0698">rRNA processing</keyword>
<keyword evidence="4" id="KW-0460">Magnesium</keyword>
<comment type="cofactor">
    <cofactor evidence="4">
        <name>Mg(2+)</name>
        <dbReference type="ChEBI" id="CHEBI:18420"/>
    </cofactor>
</comment>
<dbReference type="Gene3D" id="1.10.1520.10">
    <property type="entry name" value="Ribonuclease III domain"/>
    <property type="match status" value="1"/>
</dbReference>
<dbReference type="HAMAP" id="MF_01468">
    <property type="entry name" value="RNase_Mini_III"/>
    <property type="match status" value="1"/>
</dbReference>
<keyword evidence="7" id="KW-1185">Reference proteome</keyword>
<dbReference type="SUPFAM" id="SSF69065">
    <property type="entry name" value="RNase III domain-like"/>
    <property type="match status" value="1"/>
</dbReference>
<dbReference type="InterPro" id="IPR036389">
    <property type="entry name" value="RNase_III_sf"/>
</dbReference>
<evidence type="ECO:0000256" key="1">
    <source>
        <dbReference type="ARBA" id="ARBA00022722"/>
    </source>
</evidence>
<accession>A0A6V7R4M9</accession>
<protein>
    <recommendedName>
        <fullName evidence="4">Mini-ribonuclease 3</fullName>
        <shortName evidence="4">Mini-3</shortName>
        <shortName evidence="4">Mini-RNase 3</shortName>
        <ecNumber evidence="4">3.1.26.-</ecNumber>
    </recommendedName>
    <alternativeName>
        <fullName evidence="4">Mini-RNase III</fullName>
        <shortName evidence="4">Mini-III</shortName>
    </alternativeName>
</protein>
<dbReference type="Pfam" id="PF00636">
    <property type="entry name" value="Ribonuclease_3"/>
    <property type="match status" value="1"/>
</dbReference>
<evidence type="ECO:0000313" key="7">
    <source>
        <dbReference type="Proteomes" id="UP000588186"/>
    </source>
</evidence>
<feature type="domain" description="RNase III" evidence="5">
    <location>
        <begin position="12"/>
        <end position="110"/>
    </location>
</feature>
<dbReference type="AlphaFoldDB" id="A0A6V7R4M9"/>
<feature type="active site" evidence="4">
    <location>
        <position position="16"/>
    </location>
</feature>
<dbReference type="Proteomes" id="UP000588186">
    <property type="component" value="Unassembled WGS sequence"/>
</dbReference>
<name>A0A6V7R4M9_9BACL</name>
<dbReference type="GO" id="GO:0005737">
    <property type="term" value="C:cytoplasm"/>
    <property type="evidence" value="ECO:0007669"/>
    <property type="project" value="UniProtKB-SubCell"/>
</dbReference>
<evidence type="ECO:0000313" key="6">
    <source>
        <dbReference type="EMBL" id="CAD2071985.1"/>
    </source>
</evidence>
<reference evidence="6 7" key="1">
    <citation type="submission" date="2020-07" db="EMBL/GenBank/DDBJ databases">
        <authorList>
            <person name="Criscuolo A."/>
        </authorList>
    </citation>
    <scope>NUCLEOTIDE SEQUENCE [LARGE SCALE GENOMIC DNA]</scope>
    <source>
        <strain evidence="6">CIP107946</strain>
    </source>
</reference>
<comment type="subcellular location">
    <subcellularLocation>
        <location evidence="4">Cytoplasm</location>
    </subcellularLocation>
</comment>
<keyword evidence="4" id="KW-0699">rRNA-binding</keyword>
<proteinExistence type="inferred from homology"/>
<dbReference type="PIRSF" id="PIRSF005520">
    <property type="entry name" value="UCP005520"/>
    <property type="match status" value="1"/>
</dbReference>
<keyword evidence="4" id="KW-0690">Ribosome biogenesis</keyword>
<dbReference type="GO" id="GO:0019843">
    <property type="term" value="F:rRNA binding"/>
    <property type="evidence" value="ECO:0007669"/>
    <property type="project" value="UniProtKB-UniRule"/>
</dbReference>
<dbReference type="GO" id="GO:0004525">
    <property type="term" value="F:ribonuclease III activity"/>
    <property type="evidence" value="ECO:0007669"/>
    <property type="project" value="InterPro"/>
</dbReference>
<evidence type="ECO:0000256" key="3">
    <source>
        <dbReference type="ARBA" id="ARBA00022801"/>
    </source>
</evidence>
<dbReference type="EC" id="3.1.26.-" evidence="4"/>
<dbReference type="PANTHER" id="PTHR34276:SF1">
    <property type="entry name" value="MINI-RIBONUCLEASE 3"/>
    <property type="match status" value="1"/>
</dbReference>
<evidence type="ECO:0000259" key="5">
    <source>
        <dbReference type="Pfam" id="PF00636"/>
    </source>
</evidence>
<keyword evidence="1 4" id="KW-0540">Nuclease</keyword>
<comment type="similarity">
    <text evidence="4">Belongs to the MrnC RNase family.</text>
</comment>